<dbReference type="InterPro" id="IPR016030">
    <property type="entry name" value="CblAdoTrfase-like"/>
</dbReference>
<dbReference type="NCBIfam" id="TIGR00636">
    <property type="entry name" value="PduO_Nterm"/>
    <property type="match status" value="1"/>
</dbReference>
<dbReference type="Gene3D" id="1.20.1200.10">
    <property type="entry name" value="Cobalamin adenosyltransferase-like"/>
    <property type="match status" value="1"/>
</dbReference>
<dbReference type="RefSeq" id="WP_091442284.1">
    <property type="nucleotide sequence ID" value="NZ_FMTP01000006.1"/>
</dbReference>
<dbReference type="FunFam" id="1.20.1200.10:FF:000003">
    <property type="entry name" value="ATP:cob(I)alamin adenosyltransferase"/>
    <property type="match status" value="1"/>
</dbReference>
<keyword evidence="15" id="KW-0169">Cobalamin biosynthesis</keyword>
<sequence length="201" mass="21643">MVVLNRIYTRTGDDGTTALGTGERRPKYDLRIAAYGTVDETNALIGVARLHTSAAPALADMEAMLARIQNDLFDLGADLATPETGEDLGYTPLRIVATQVDKLERDIDTLNASLKPLRSFVLPAGTPAAAHLHVARTVCRRAERMAVELSATLGEFVTPEAVKYLNRLSDLLFVMSRIANARAAGEGEPGDVLWVPAAGRE</sequence>
<dbReference type="UniPathway" id="UPA00148">
    <property type="reaction ID" value="UER00233"/>
</dbReference>
<evidence type="ECO:0000256" key="7">
    <source>
        <dbReference type="ARBA" id="ARBA00022679"/>
    </source>
</evidence>
<organism evidence="17 18">
    <name type="scientific">Ancylobacter rudongensis</name>
    <dbReference type="NCBI Taxonomy" id="177413"/>
    <lineage>
        <taxon>Bacteria</taxon>
        <taxon>Pseudomonadati</taxon>
        <taxon>Pseudomonadota</taxon>
        <taxon>Alphaproteobacteria</taxon>
        <taxon>Hyphomicrobiales</taxon>
        <taxon>Xanthobacteraceae</taxon>
        <taxon>Ancylobacter</taxon>
    </lineage>
</organism>
<evidence type="ECO:0000256" key="1">
    <source>
        <dbReference type="ARBA" id="ARBA00004496"/>
    </source>
</evidence>
<evidence type="ECO:0000313" key="18">
    <source>
        <dbReference type="Proteomes" id="UP000198889"/>
    </source>
</evidence>
<keyword evidence="8 15" id="KW-0547">Nucleotide-binding</keyword>
<keyword evidence="9 15" id="KW-0067">ATP-binding</keyword>
<accession>A0A1G4U819</accession>
<dbReference type="STRING" id="177413.SAMN05660859_3539"/>
<evidence type="ECO:0000256" key="10">
    <source>
        <dbReference type="ARBA" id="ARBA00031529"/>
    </source>
</evidence>
<comment type="pathway">
    <text evidence="2 15">Cofactor biosynthesis; adenosylcobalamin biosynthesis; adenosylcobalamin from cob(II)yrinate a,c-diamide: step 2/7.</text>
</comment>
<dbReference type="GO" id="GO:0008817">
    <property type="term" value="F:corrinoid adenosyltransferase activity"/>
    <property type="evidence" value="ECO:0007669"/>
    <property type="project" value="UniProtKB-UniRule"/>
</dbReference>
<dbReference type="EC" id="2.5.1.17" evidence="4 15"/>
<evidence type="ECO:0000256" key="5">
    <source>
        <dbReference type="ARBA" id="ARBA00020963"/>
    </source>
</evidence>
<dbReference type="InterPro" id="IPR036451">
    <property type="entry name" value="CblAdoTrfase-like_sf"/>
</dbReference>
<name>A0A1G4U819_9HYPH</name>
<evidence type="ECO:0000256" key="4">
    <source>
        <dbReference type="ARBA" id="ARBA00012454"/>
    </source>
</evidence>
<evidence type="ECO:0000256" key="8">
    <source>
        <dbReference type="ARBA" id="ARBA00022741"/>
    </source>
</evidence>
<evidence type="ECO:0000256" key="2">
    <source>
        <dbReference type="ARBA" id="ARBA00005121"/>
    </source>
</evidence>
<evidence type="ECO:0000256" key="3">
    <source>
        <dbReference type="ARBA" id="ARBA00007487"/>
    </source>
</evidence>
<evidence type="ECO:0000256" key="14">
    <source>
        <dbReference type="ARBA" id="ARBA00048692"/>
    </source>
</evidence>
<dbReference type="Pfam" id="PF01923">
    <property type="entry name" value="Cob_adeno_trans"/>
    <property type="match status" value="1"/>
</dbReference>
<dbReference type="PANTHER" id="PTHR12213">
    <property type="entry name" value="CORRINOID ADENOSYLTRANSFERASE"/>
    <property type="match status" value="1"/>
</dbReference>
<evidence type="ECO:0000313" key="17">
    <source>
        <dbReference type="EMBL" id="SCW89798.1"/>
    </source>
</evidence>
<evidence type="ECO:0000256" key="9">
    <source>
        <dbReference type="ARBA" id="ARBA00022840"/>
    </source>
</evidence>
<comment type="catalytic activity">
    <reaction evidence="13 15">
        <text>2 cob(II)yrinate a,c diamide + reduced [electron-transfer flavoprotein] + 2 ATP = 2 adenosylcob(III)yrinate a,c-diamide + 2 triphosphate + oxidized [electron-transfer flavoprotein] + 3 H(+)</text>
        <dbReference type="Rhea" id="RHEA:11528"/>
        <dbReference type="Rhea" id="RHEA-COMP:10685"/>
        <dbReference type="Rhea" id="RHEA-COMP:10686"/>
        <dbReference type="ChEBI" id="CHEBI:15378"/>
        <dbReference type="ChEBI" id="CHEBI:18036"/>
        <dbReference type="ChEBI" id="CHEBI:30616"/>
        <dbReference type="ChEBI" id="CHEBI:57692"/>
        <dbReference type="ChEBI" id="CHEBI:58307"/>
        <dbReference type="ChEBI" id="CHEBI:58503"/>
        <dbReference type="ChEBI" id="CHEBI:58537"/>
        <dbReference type="EC" id="2.5.1.17"/>
    </reaction>
</comment>
<evidence type="ECO:0000256" key="13">
    <source>
        <dbReference type="ARBA" id="ARBA00048555"/>
    </source>
</evidence>
<feature type="domain" description="Cobalamin adenosyltransferase-like" evidence="16">
    <location>
        <begin position="7"/>
        <end position="178"/>
    </location>
</feature>
<comment type="similarity">
    <text evidence="3 15">Belongs to the Cob(I)alamin adenosyltransferase family.</text>
</comment>
<evidence type="ECO:0000256" key="12">
    <source>
        <dbReference type="ARBA" id="ARBA00033354"/>
    </source>
</evidence>
<keyword evidence="6" id="KW-0963">Cytoplasm</keyword>
<dbReference type="Proteomes" id="UP000198889">
    <property type="component" value="Unassembled WGS sequence"/>
</dbReference>
<dbReference type="GO" id="GO:0005737">
    <property type="term" value="C:cytoplasm"/>
    <property type="evidence" value="ECO:0007669"/>
    <property type="project" value="UniProtKB-SubCell"/>
</dbReference>
<keyword evidence="18" id="KW-1185">Reference proteome</keyword>
<comment type="subcellular location">
    <subcellularLocation>
        <location evidence="1">Cytoplasm</location>
    </subcellularLocation>
</comment>
<reference evidence="18" key="1">
    <citation type="submission" date="2016-10" db="EMBL/GenBank/DDBJ databases">
        <authorList>
            <person name="Varghese N."/>
            <person name="Submissions S."/>
        </authorList>
    </citation>
    <scope>NUCLEOTIDE SEQUENCE [LARGE SCALE GENOMIC DNA]</scope>
    <source>
        <strain evidence="18">CGMCC 1.1761</strain>
    </source>
</reference>
<evidence type="ECO:0000256" key="15">
    <source>
        <dbReference type="RuleBase" id="RU366026"/>
    </source>
</evidence>
<gene>
    <name evidence="17" type="ORF">SAMN05660859_3539</name>
</gene>
<evidence type="ECO:0000256" key="11">
    <source>
        <dbReference type="ARBA" id="ARBA00033334"/>
    </source>
</evidence>
<dbReference type="AlphaFoldDB" id="A0A1G4U819"/>
<comment type="catalytic activity">
    <reaction evidence="14 15">
        <text>2 cob(II)alamin + reduced [electron-transfer flavoprotein] + 2 ATP = 2 adenosylcob(III)alamin + 2 triphosphate + oxidized [electron-transfer flavoprotein] + 3 H(+)</text>
        <dbReference type="Rhea" id="RHEA:28671"/>
        <dbReference type="Rhea" id="RHEA-COMP:10685"/>
        <dbReference type="Rhea" id="RHEA-COMP:10686"/>
        <dbReference type="ChEBI" id="CHEBI:15378"/>
        <dbReference type="ChEBI" id="CHEBI:16304"/>
        <dbReference type="ChEBI" id="CHEBI:18036"/>
        <dbReference type="ChEBI" id="CHEBI:18408"/>
        <dbReference type="ChEBI" id="CHEBI:30616"/>
        <dbReference type="ChEBI" id="CHEBI:57692"/>
        <dbReference type="ChEBI" id="CHEBI:58307"/>
        <dbReference type="EC" id="2.5.1.17"/>
    </reaction>
</comment>
<dbReference type="EMBL" id="FMTP01000006">
    <property type="protein sequence ID" value="SCW89798.1"/>
    <property type="molecule type" value="Genomic_DNA"/>
</dbReference>
<protein>
    <recommendedName>
        <fullName evidence="5 15">Corrinoid adenosyltransferase</fullName>
        <ecNumber evidence="4 15">2.5.1.17</ecNumber>
    </recommendedName>
    <alternativeName>
        <fullName evidence="10 15">Cob(II)alamin adenosyltransferase</fullName>
    </alternativeName>
    <alternativeName>
        <fullName evidence="12 15">Cob(II)yrinic acid a,c-diamide adenosyltransferase</fullName>
    </alternativeName>
    <alternativeName>
        <fullName evidence="11 15">Cobinamide/cobalamin adenosyltransferase</fullName>
    </alternativeName>
</protein>
<dbReference type="InterPro" id="IPR029499">
    <property type="entry name" value="PduO-typ"/>
</dbReference>
<proteinExistence type="inferred from homology"/>
<dbReference type="SUPFAM" id="SSF89028">
    <property type="entry name" value="Cobalamin adenosyltransferase-like"/>
    <property type="match status" value="1"/>
</dbReference>
<evidence type="ECO:0000259" key="16">
    <source>
        <dbReference type="Pfam" id="PF01923"/>
    </source>
</evidence>
<evidence type="ECO:0000256" key="6">
    <source>
        <dbReference type="ARBA" id="ARBA00022490"/>
    </source>
</evidence>
<keyword evidence="7 15" id="KW-0808">Transferase</keyword>
<dbReference type="GO" id="GO:0009236">
    <property type="term" value="P:cobalamin biosynthetic process"/>
    <property type="evidence" value="ECO:0007669"/>
    <property type="project" value="UniProtKB-UniRule"/>
</dbReference>
<dbReference type="GO" id="GO:0005524">
    <property type="term" value="F:ATP binding"/>
    <property type="evidence" value="ECO:0007669"/>
    <property type="project" value="UniProtKB-UniRule"/>
</dbReference>
<dbReference type="PANTHER" id="PTHR12213:SF0">
    <property type="entry name" value="CORRINOID ADENOSYLTRANSFERASE MMAB"/>
    <property type="match status" value="1"/>
</dbReference>